<accession>A0A9X0XDY0</accession>
<comment type="similarity">
    <text evidence="1">Belongs to the peptidase U62 family.</text>
</comment>
<comment type="caution">
    <text evidence="8">The sequence shown here is derived from an EMBL/GenBank/DDBJ whole genome shotgun (WGS) entry which is preliminary data.</text>
</comment>
<evidence type="ECO:0000256" key="1">
    <source>
        <dbReference type="ARBA" id="ARBA00005836"/>
    </source>
</evidence>
<reference evidence="8 9" key="1">
    <citation type="submission" date="2021-01" db="EMBL/GenBank/DDBJ databases">
        <title>Piscinibacter sp. Jin2 Genome sequencing and assembly.</title>
        <authorList>
            <person name="Kim I."/>
        </authorList>
    </citation>
    <scope>NUCLEOTIDE SEQUENCE [LARGE SCALE GENOMIC DNA]</scope>
    <source>
        <strain evidence="8 9">Jin2</strain>
    </source>
</reference>
<dbReference type="SUPFAM" id="SSF111283">
    <property type="entry name" value="Putative modulator of DNA gyrase, PmbA/TldD"/>
    <property type="match status" value="1"/>
</dbReference>
<keyword evidence="4" id="KW-0482">Metalloprotease</keyword>
<dbReference type="GO" id="GO:0005829">
    <property type="term" value="C:cytosol"/>
    <property type="evidence" value="ECO:0007669"/>
    <property type="project" value="TreeGrafter"/>
</dbReference>
<organism evidence="8 9">
    <name type="scientific">Aquariibacter lacus</name>
    <dbReference type="NCBI Taxonomy" id="2801332"/>
    <lineage>
        <taxon>Bacteria</taxon>
        <taxon>Pseudomonadati</taxon>
        <taxon>Pseudomonadota</taxon>
        <taxon>Betaproteobacteria</taxon>
        <taxon>Burkholderiales</taxon>
        <taxon>Sphaerotilaceae</taxon>
        <taxon>Aquariibacter</taxon>
    </lineage>
</organism>
<keyword evidence="9" id="KW-1185">Reference proteome</keyword>
<feature type="domain" description="Metalloprotease TldD/E N-terminal" evidence="5">
    <location>
        <begin position="24"/>
        <end position="86"/>
    </location>
</feature>
<dbReference type="GO" id="GO:0006508">
    <property type="term" value="P:proteolysis"/>
    <property type="evidence" value="ECO:0007669"/>
    <property type="project" value="UniProtKB-KW"/>
</dbReference>
<feature type="domain" description="Metalloprotease TldD/E central" evidence="7">
    <location>
        <begin position="116"/>
        <end position="230"/>
    </location>
</feature>
<dbReference type="PANTHER" id="PTHR30624:SF10">
    <property type="entry name" value="CONSERVED PROTEIN"/>
    <property type="match status" value="1"/>
</dbReference>
<dbReference type="Proteomes" id="UP000643207">
    <property type="component" value="Unassembled WGS sequence"/>
</dbReference>
<evidence type="ECO:0000259" key="6">
    <source>
        <dbReference type="Pfam" id="PF19289"/>
    </source>
</evidence>
<dbReference type="EMBL" id="JAERRA010000001">
    <property type="protein sequence ID" value="MBL0720175.1"/>
    <property type="molecule type" value="Genomic_DNA"/>
</dbReference>
<dbReference type="Pfam" id="PF01523">
    <property type="entry name" value="PmbA_TldD_1st"/>
    <property type="match status" value="1"/>
</dbReference>
<dbReference type="InterPro" id="IPR045570">
    <property type="entry name" value="Metalloprtase-TldD/E_cen_dom"/>
</dbReference>
<dbReference type="InterPro" id="IPR051463">
    <property type="entry name" value="Peptidase_U62_metallo"/>
</dbReference>
<dbReference type="AlphaFoldDB" id="A0A9X0XDY0"/>
<name>A0A9X0XDY0_9BURK</name>
<keyword evidence="3" id="KW-0378">Hydrolase</keyword>
<evidence type="ECO:0000313" key="8">
    <source>
        <dbReference type="EMBL" id="MBL0720175.1"/>
    </source>
</evidence>
<evidence type="ECO:0000313" key="9">
    <source>
        <dbReference type="Proteomes" id="UP000643207"/>
    </source>
</evidence>
<evidence type="ECO:0000256" key="3">
    <source>
        <dbReference type="ARBA" id="ARBA00022801"/>
    </source>
</evidence>
<keyword evidence="2" id="KW-0645">Protease</keyword>
<protein>
    <submittedName>
        <fullName evidence="8">TldD/PmbA family protein</fullName>
    </submittedName>
</protein>
<dbReference type="InterPro" id="IPR035068">
    <property type="entry name" value="TldD/PmbA_N"/>
</dbReference>
<gene>
    <name evidence="8" type="ORF">JI742_09765</name>
</gene>
<evidence type="ECO:0000256" key="2">
    <source>
        <dbReference type="ARBA" id="ARBA00022670"/>
    </source>
</evidence>
<dbReference type="InterPro" id="IPR002510">
    <property type="entry name" value="Metalloprtase-TldD/E_N"/>
</dbReference>
<dbReference type="RefSeq" id="WP_201826021.1">
    <property type="nucleotide sequence ID" value="NZ_JAERRA010000001.1"/>
</dbReference>
<dbReference type="Pfam" id="PF19289">
    <property type="entry name" value="PmbA_TldD_3rd"/>
    <property type="match status" value="1"/>
</dbReference>
<dbReference type="InterPro" id="IPR045569">
    <property type="entry name" value="Metalloprtase-TldD/E_C"/>
</dbReference>
<dbReference type="GO" id="GO:0008237">
    <property type="term" value="F:metallopeptidase activity"/>
    <property type="evidence" value="ECO:0007669"/>
    <property type="project" value="UniProtKB-KW"/>
</dbReference>
<evidence type="ECO:0000259" key="5">
    <source>
        <dbReference type="Pfam" id="PF01523"/>
    </source>
</evidence>
<proteinExistence type="inferred from homology"/>
<feature type="domain" description="Metalloprotease TldD/E C-terminal" evidence="6">
    <location>
        <begin position="235"/>
        <end position="483"/>
    </location>
</feature>
<sequence length="488" mass="52248">MLDTLEALAPRAAAALPSSTAHWSLRGVVERSEKLALRQDVAEAPQRSRDAGVMLSVIDGGQGFAATADTSEAGLAAAFLRAHALARAAAGRAVFDFGAYTPPRAAGRYASTVEKPLAGASLARKLDWLRGWSAAAQVDARVVDRAASLWSVETEQLQLDSAGSRIAQRWSFLTPSLSVTARAGSVTQVRTHAGQYNGWCQQGGLEVLDRAGLDHEAGRVAREAVELALAPSCPSGTMDLLLMPDQMMLQIHESIGHPLELDRILGDERNFAGTSFVTPDMFGHYRYGSELLNVSHDPTQAFEFASFGHDDEGSPATREMIIEAGLLKRPLGGHLSQARARAAGLPLDGVATARACSWNRAPIDRMSNLNVEPGSSTLAEMIEATEHGVLMRTNCSWSIDDSRNKFQFGCEHGQVIRHGRLAEVVRTPNYRGISATFWRSLAMVGDASTFEVMGTPYCGKGEPAQVIRVGHAAPACLFRGVDVFGAAS</sequence>
<dbReference type="Gene3D" id="3.30.2290.10">
    <property type="entry name" value="PmbA/TldD superfamily"/>
    <property type="match status" value="1"/>
</dbReference>
<dbReference type="InterPro" id="IPR036059">
    <property type="entry name" value="TldD/PmbA_sf"/>
</dbReference>
<dbReference type="PANTHER" id="PTHR30624">
    <property type="entry name" value="UNCHARACTERIZED PROTEIN TLDD AND PMBA"/>
    <property type="match status" value="1"/>
</dbReference>
<dbReference type="Pfam" id="PF19290">
    <property type="entry name" value="PmbA_TldD_2nd"/>
    <property type="match status" value="1"/>
</dbReference>
<evidence type="ECO:0000259" key="7">
    <source>
        <dbReference type="Pfam" id="PF19290"/>
    </source>
</evidence>
<evidence type="ECO:0000256" key="4">
    <source>
        <dbReference type="ARBA" id="ARBA00023049"/>
    </source>
</evidence>